<organism evidence="4 5">
    <name type="scientific">Platanthera zijinensis</name>
    <dbReference type="NCBI Taxonomy" id="2320716"/>
    <lineage>
        <taxon>Eukaryota</taxon>
        <taxon>Viridiplantae</taxon>
        <taxon>Streptophyta</taxon>
        <taxon>Embryophyta</taxon>
        <taxon>Tracheophyta</taxon>
        <taxon>Spermatophyta</taxon>
        <taxon>Magnoliopsida</taxon>
        <taxon>Liliopsida</taxon>
        <taxon>Asparagales</taxon>
        <taxon>Orchidaceae</taxon>
        <taxon>Orchidoideae</taxon>
        <taxon>Orchideae</taxon>
        <taxon>Orchidinae</taxon>
        <taxon>Platanthera</taxon>
    </lineage>
</organism>
<feature type="compositionally biased region" description="Low complexity" evidence="1">
    <location>
        <begin position="407"/>
        <end position="424"/>
    </location>
</feature>
<name>A0AAP0G7A0_9ASPA</name>
<evidence type="ECO:0000259" key="2">
    <source>
        <dbReference type="Pfam" id="PF11331"/>
    </source>
</evidence>
<feature type="domain" description="Enhanced disease resistance 4-like N-terminal" evidence="3">
    <location>
        <begin position="8"/>
        <end position="40"/>
    </location>
</feature>
<evidence type="ECO:0000259" key="3">
    <source>
        <dbReference type="Pfam" id="PF22910"/>
    </source>
</evidence>
<feature type="compositionally biased region" description="Basic and acidic residues" evidence="1">
    <location>
        <begin position="95"/>
        <end position="109"/>
    </location>
</feature>
<dbReference type="GO" id="GO:1900150">
    <property type="term" value="P:regulation of defense response to fungus"/>
    <property type="evidence" value="ECO:0007669"/>
    <property type="project" value="InterPro"/>
</dbReference>
<feature type="compositionally biased region" description="Basic and acidic residues" evidence="1">
    <location>
        <begin position="233"/>
        <end position="243"/>
    </location>
</feature>
<dbReference type="InterPro" id="IPR055126">
    <property type="entry name" value="EDR4-like_N"/>
</dbReference>
<evidence type="ECO:0008006" key="6">
    <source>
        <dbReference type="Google" id="ProtNLM"/>
    </source>
</evidence>
<feature type="compositionally biased region" description="Basic and acidic residues" evidence="1">
    <location>
        <begin position="136"/>
        <end position="147"/>
    </location>
</feature>
<feature type="compositionally biased region" description="Basic and acidic residues" evidence="1">
    <location>
        <begin position="396"/>
        <end position="406"/>
    </location>
</feature>
<dbReference type="Proteomes" id="UP001418222">
    <property type="component" value="Unassembled WGS sequence"/>
</dbReference>
<comment type="caution">
    <text evidence="4">The sequence shown here is derived from an EMBL/GenBank/DDBJ whole genome shotgun (WGS) entry which is preliminary data.</text>
</comment>
<keyword evidence="5" id="KW-1185">Reference proteome</keyword>
<gene>
    <name evidence="4" type="ORF">KSP39_PZI009642</name>
</gene>
<dbReference type="Pfam" id="PF11331">
    <property type="entry name" value="Zn_ribbon_12"/>
    <property type="match status" value="1"/>
</dbReference>
<accession>A0AAP0G7A0</accession>
<feature type="region of interest" description="Disordered" evidence="1">
    <location>
        <begin position="200"/>
        <end position="243"/>
    </location>
</feature>
<feature type="region of interest" description="Disordered" evidence="1">
    <location>
        <begin position="475"/>
        <end position="503"/>
    </location>
</feature>
<dbReference type="EMBL" id="JBBWWQ010000007">
    <property type="protein sequence ID" value="KAK8942467.1"/>
    <property type="molecule type" value="Genomic_DNA"/>
</dbReference>
<evidence type="ECO:0000313" key="4">
    <source>
        <dbReference type="EMBL" id="KAK8942467.1"/>
    </source>
</evidence>
<evidence type="ECO:0000313" key="5">
    <source>
        <dbReference type="Proteomes" id="UP001418222"/>
    </source>
</evidence>
<dbReference type="Pfam" id="PF22910">
    <property type="entry name" value="EDR4-like_1st"/>
    <property type="match status" value="1"/>
</dbReference>
<dbReference type="AlphaFoldDB" id="A0AAP0G7A0"/>
<dbReference type="PANTHER" id="PTHR31105">
    <property type="entry name" value="EXTRA-LARGE G-PROTEIN-LIKE"/>
    <property type="match status" value="1"/>
</dbReference>
<evidence type="ECO:0000256" key="1">
    <source>
        <dbReference type="SAM" id="MobiDB-lite"/>
    </source>
</evidence>
<dbReference type="InterPro" id="IPR040244">
    <property type="entry name" value="EDR4-like"/>
</dbReference>
<feature type="compositionally biased region" description="Polar residues" evidence="1">
    <location>
        <begin position="475"/>
        <end position="486"/>
    </location>
</feature>
<dbReference type="InterPro" id="IPR021480">
    <property type="entry name" value="Zinc_ribbon_12"/>
</dbReference>
<reference evidence="4 5" key="1">
    <citation type="journal article" date="2022" name="Nat. Plants">
        <title>Genomes of leafy and leafless Platanthera orchids illuminate the evolution of mycoheterotrophy.</title>
        <authorList>
            <person name="Li M.H."/>
            <person name="Liu K.W."/>
            <person name="Li Z."/>
            <person name="Lu H.C."/>
            <person name="Ye Q.L."/>
            <person name="Zhang D."/>
            <person name="Wang J.Y."/>
            <person name="Li Y.F."/>
            <person name="Zhong Z.M."/>
            <person name="Liu X."/>
            <person name="Yu X."/>
            <person name="Liu D.K."/>
            <person name="Tu X.D."/>
            <person name="Liu B."/>
            <person name="Hao Y."/>
            <person name="Liao X.Y."/>
            <person name="Jiang Y.T."/>
            <person name="Sun W.H."/>
            <person name="Chen J."/>
            <person name="Chen Y.Q."/>
            <person name="Ai Y."/>
            <person name="Zhai J.W."/>
            <person name="Wu S.S."/>
            <person name="Zhou Z."/>
            <person name="Hsiao Y.Y."/>
            <person name="Wu W.L."/>
            <person name="Chen Y.Y."/>
            <person name="Lin Y.F."/>
            <person name="Hsu J.L."/>
            <person name="Li C.Y."/>
            <person name="Wang Z.W."/>
            <person name="Zhao X."/>
            <person name="Zhong W.Y."/>
            <person name="Ma X.K."/>
            <person name="Ma L."/>
            <person name="Huang J."/>
            <person name="Chen G.Z."/>
            <person name="Huang M.Z."/>
            <person name="Huang L."/>
            <person name="Peng D.H."/>
            <person name="Luo Y.B."/>
            <person name="Zou S.Q."/>
            <person name="Chen S.P."/>
            <person name="Lan S."/>
            <person name="Tsai W.C."/>
            <person name="Van de Peer Y."/>
            <person name="Liu Z.J."/>
        </authorList>
    </citation>
    <scope>NUCLEOTIDE SEQUENCE [LARGE SCALE GENOMIC DNA]</scope>
    <source>
        <strain evidence="4">Lor287</strain>
    </source>
</reference>
<feature type="domain" description="Probable zinc-ribbon" evidence="2">
    <location>
        <begin position="329"/>
        <end position="372"/>
    </location>
</feature>
<dbReference type="PANTHER" id="PTHR31105:SF38">
    <property type="entry name" value="PROTEIN ENHANCED DISEASE RESISTANCE 4"/>
    <property type="match status" value="1"/>
</dbReference>
<sequence>METTAPVVRLVKCPKCLKILTEFAEVPVYKCGGCGTILRAKAHSLSGRNLSTISANPASQNLTGIDPSSNESANIGEKTDLDVSDSNGKIISMEKSQEHEQTESNKVPDPEDNEELEQSGKVNLKSSLKSSESSETMEHSTTSEEDAIKMEFANGVHFRMNTRISTLAYDGSASSTDEGGKDHLPRKFHLSRRTFRNKYASDSLDSSEAGEKSIPDDIFPSQAPFRSSNFPTEDAKDKTNHRFSKQDDQVKILNKVDELRNELRGLFSETANGLEFNGKFLPKENRPSLIPLARRHPSHFSTINQGPRDLKLKSSMPQSVVSLCRPVSGGAPFVICYECLKLLHLPGDFLVSPKKVHKLRCGACSQVLLFSFKPRSRSIPQTPREQFQHPPTEESENSRSRSEETTPWHQSSSSGDSYLSLHNSNSGEVEPAMNKPRSYDDEIVEEDGEGRDMSGSRLHSLLGYSSARDLLFKTDYSSDGNRSMDSGTPIFDRTYGRRRWDRH</sequence>
<protein>
    <recommendedName>
        <fullName evidence="6">Zinc-ribbon domain-containing protein</fullName>
    </recommendedName>
</protein>
<proteinExistence type="predicted"/>
<feature type="compositionally biased region" description="Polar residues" evidence="1">
    <location>
        <begin position="53"/>
        <end position="73"/>
    </location>
</feature>
<feature type="compositionally biased region" description="Low complexity" evidence="1">
    <location>
        <begin position="124"/>
        <end position="134"/>
    </location>
</feature>
<feature type="region of interest" description="Disordered" evidence="1">
    <location>
        <begin position="378"/>
        <end position="438"/>
    </location>
</feature>
<feature type="region of interest" description="Disordered" evidence="1">
    <location>
        <begin position="53"/>
        <end position="147"/>
    </location>
</feature>